<keyword evidence="2" id="KW-1185">Reference proteome</keyword>
<protein>
    <submittedName>
        <fullName evidence="1">Uncharacterized protein</fullName>
    </submittedName>
</protein>
<accession>A0ACB7ZNT6</accession>
<evidence type="ECO:0000313" key="1">
    <source>
        <dbReference type="EMBL" id="KAH7902756.1"/>
    </source>
</evidence>
<dbReference type="EMBL" id="MU269580">
    <property type="protein sequence ID" value="KAH7902756.1"/>
    <property type="molecule type" value="Genomic_DNA"/>
</dbReference>
<reference evidence="1" key="1">
    <citation type="journal article" date="2021" name="New Phytol.">
        <title>Evolutionary innovations through gain and loss of genes in the ectomycorrhizal Boletales.</title>
        <authorList>
            <person name="Wu G."/>
            <person name="Miyauchi S."/>
            <person name="Morin E."/>
            <person name="Kuo A."/>
            <person name="Drula E."/>
            <person name="Varga T."/>
            <person name="Kohler A."/>
            <person name="Feng B."/>
            <person name="Cao Y."/>
            <person name="Lipzen A."/>
            <person name="Daum C."/>
            <person name="Hundley H."/>
            <person name="Pangilinan J."/>
            <person name="Johnson J."/>
            <person name="Barry K."/>
            <person name="LaButti K."/>
            <person name="Ng V."/>
            <person name="Ahrendt S."/>
            <person name="Min B."/>
            <person name="Choi I.G."/>
            <person name="Park H."/>
            <person name="Plett J.M."/>
            <person name="Magnuson J."/>
            <person name="Spatafora J.W."/>
            <person name="Nagy L.G."/>
            <person name="Henrissat B."/>
            <person name="Grigoriev I.V."/>
            <person name="Yang Z.L."/>
            <person name="Xu J."/>
            <person name="Martin F.M."/>
        </authorList>
    </citation>
    <scope>NUCLEOTIDE SEQUENCE</scope>
    <source>
        <strain evidence="1">ATCC 28755</strain>
    </source>
</reference>
<gene>
    <name evidence="1" type="ORF">BJ138DRAFT_1121143</name>
</gene>
<name>A0ACB7ZNT6_9AGAM</name>
<dbReference type="Proteomes" id="UP000790377">
    <property type="component" value="Unassembled WGS sequence"/>
</dbReference>
<sequence length="426" mass="46911">MDFDPVTPRAVPGPSRACISLPVRSPVPTPLASPFSPPLVPANLFTPVSSPVRHSRKGKERKLSPSRHYGADDLVPPASTVKYSHRLATLLESSLPPEAPFAIGEVLDTELHRADVPVPRSKDVTPARDQADNTAKGGSQQPFAELKNCRMESPQPESQRGSGPGPQPSQNHAHLPIHLLSPPLHLHQRKWSKMVTSTDHTHAKRPRVDTSMRENDDPQDADRPPSVKSPSSEFLNCTQMQLDRTSPKLPRTHTLPPEQEMRITSLAAPSLISSPSPRSPMRTSHLQHSSTVPLLKTRLRAAGSAALPQETSFKSSICGPSEGDMDAKQRREQRKARDAERLAIVERLRRARLDLVISKSKLARKSTRALRKESKDTTLEIRRLPPVNSTPVGDETPISVAAADDGPMPVLPQMDWHLRQPSWSSK</sequence>
<evidence type="ECO:0000313" key="2">
    <source>
        <dbReference type="Proteomes" id="UP000790377"/>
    </source>
</evidence>
<comment type="caution">
    <text evidence="1">The sequence shown here is derived from an EMBL/GenBank/DDBJ whole genome shotgun (WGS) entry which is preliminary data.</text>
</comment>
<organism evidence="1 2">
    <name type="scientific">Hygrophoropsis aurantiaca</name>
    <dbReference type="NCBI Taxonomy" id="72124"/>
    <lineage>
        <taxon>Eukaryota</taxon>
        <taxon>Fungi</taxon>
        <taxon>Dikarya</taxon>
        <taxon>Basidiomycota</taxon>
        <taxon>Agaricomycotina</taxon>
        <taxon>Agaricomycetes</taxon>
        <taxon>Agaricomycetidae</taxon>
        <taxon>Boletales</taxon>
        <taxon>Coniophorineae</taxon>
        <taxon>Hygrophoropsidaceae</taxon>
        <taxon>Hygrophoropsis</taxon>
    </lineage>
</organism>
<proteinExistence type="predicted"/>